<dbReference type="EMBL" id="CP002271">
    <property type="protein sequence ID" value="ADO73003.1"/>
    <property type="molecule type" value="Genomic_DNA"/>
</dbReference>
<evidence type="ECO:0000256" key="1">
    <source>
        <dbReference type="ARBA" id="ARBA00023172"/>
    </source>
</evidence>
<keyword evidence="4" id="KW-1185">Reference proteome</keyword>
<dbReference type="InterPro" id="IPR011010">
    <property type="entry name" value="DNA_brk_join_enz"/>
</dbReference>
<feature type="region of interest" description="Disordered" evidence="2">
    <location>
        <begin position="27"/>
        <end position="52"/>
    </location>
</feature>
<dbReference type="HOGENOM" id="CLU_1785720_0_0_7"/>
<protein>
    <submittedName>
        <fullName evidence="3">Phage integrase</fullName>
    </submittedName>
</protein>
<organism evidence="3 4">
    <name type="scientific">Stigmatella aurantiaca (strain DW4/3-1)</name>
    <dbReference type="NCBI Taxonomy" id="378806"/>
    <lineage>
        <taxon>Bacteria</taxon>
        <taxon>Pseudomonadati</taxon>
        <taxon>Myxococcota</taxon>
        <taxon>Myxococcia</taxon>
        <taxon>Myxococcales</taxon>
        <taxon>Cystobacterineae</taxon>
        <taxon>Archangiaceae</taxon>
        <taxon>Stigmatella</taxon>
    </lineage>
</organism>
<dbReference type="InterPro" id="IPR013762">
    <property type="entry name" value="Integrase-like_cat_sf"/>
</dbReference>
<keyword evidence="1" id="KW-0233">DNA recombination</keyword>
<evidence type="ECO:0000313" key="3">
    <source>
        <dbReference type="EMBL" id="ADO73003.1"/>
    </source>
</evidence>
<dbReference type="GO" id="GO:0015074">
    <property type="term" value="P:DNA integration"/>
    <property type="evidence" value="ECO:0007669"/>
    <property type="project" value="InterPro"/>
</dbReference>
<evidence type="ECO:0000313" key="4">
    <source>
        <dbReference type="Proteomes" id="UP000001351"/>
    </source>
</evidence>
<reference evidence="3 4" key="1">
    <citation type="journal article" date="2011" name="Mol. Biol. Evol.">
        <title>Comparative genomic analysis of fruiting body formation in Myxococcales.</title>
        <authorList>
            <person name="Huntley S."/>
            <person name="Hamann N."/>
            <person name="Wegener-Feldbrugge S."/>
            <person name="Treuner-Lange A."/>
            <person name="Kube M."/>
            <person name="Reinhardt R."/>
            <person name="Klages S."/>
            <person name="Muller R."/>
            <person name="Ronning C.M."/>
            <person name="Nierman W.C."/>
            <person name="Sogaard-Andersen L."/>
        </authorList>
    </citation>
    <scope>NUCLEOTIDE SEQUENCE [LARGE SCALE GENOMIC DNA]</scope>
    <source>
        <strain evidence="3 4">DW4/3-1</strain>
    </source>
</reference>
<name>E3FLB1_STIAD</name>
<gene>
    <name evidence="3" type="ordered locus">STAUR_5231</name>
</gene>
<dbReference type="KEGG" id="sur:STAUR_5231"/>
<accession>E3FLB1</accession>
<dbReference type="AlphaFoldDB" id="E3FLB1"/>
<dbReference type="Proteomes" id="UP000001351">
    <property type="component" value="Chromosome"/>
</dbReference>
<dbReference type="GO" id="GO:0003677">
    <property type="term" value="F:DNA binding"/>
    <property type="evidence" value="ECO:0007669"/>
    <property type="project" value="InterPro"/>
</dbReference>
<dbReference type="OrthoDB" id="5512184at2"/>
<dbReference type="eggNOG" id="COG0582">
    <property type="taxonomic scope" value="Bacteria"/>
</dbReference>
<dbReference type="SUPFAM" id="SSF56349">
    <property type="entry name" value="DNA breaking-rejoining enzymes"/>
    <property type="match status" value="1"/>
</dbReference>
<dbReference type="GO" id="GO:0006310">
    <property type="term" value="P:DNA recombination"/>
    <property type="evidence" value="ECO:0007669"/>
    <property type="project" value="UniProtKB-KW"/>
</dbReference>
<dbReference type="Gene3D" id="1.10.443.10">
    <property type="entry name" value="Intergrase catalytic core"/>
    <property type="match status" value="1"/>
</dbReference>
<evidence type="ECO:0000256" key="2">
    <source>
        <dbReference type="SAM" id="MobiDB-lite"/>
    </source>
</evidence>
<proteinExistence type="predicted"/>
<sequence length="145" mass="16317">MKTERSREVPVHPVLARVLEEWRQKGWERKQGRAPTADDLVVPSRRGEHRRDPVVHGQLREDLELLGLRGRRVHDTRRTFISLALADGADRDKLAWVTHGPKGDIVSLDTTLPWESLCAEVAKLKVELRPPSTPTGGALPSDDAR</sequence>
<dbReference type="RefSeq" id="WP_013376694.1">
    <property type="nucleotide sequence ID" value="NC_014623.1"/>
</dbReference>